<evidence type="ECO:0000313" key="2">
    <source>
        <dbReference type="Proteomes" id="UP000054928"/>
    </source>
</evidence>
<dbReference type="RefSeq" id="XP_024583204.1">
    <property type="nucleotide sequence ID" value="XM_024717735.2"/>
</dbReference>
<sequence length="78" mass="8759">MSQRKAFQRTTVDIEVVIDLLSTNVVLRLLLSTLACPVYVMTNHIFSNKTSISGRKLLNLEDLCFLKCLACFITPLIA</sequence>
<dbReference type="GeneID" id="36409978"/>
<dbReference type="AlphaFoldDB" id="A0A0N7L7E3"/>
<reference evidence="2" key="1">
    <citation type="submission" date="2014-09" db="EMBL/GenBank/DDBJ databases">
        <authorList>
            <person name="Sharma Rahul"/>
            <person name="Thines Marco"/>
        </authorList>
    </citation>
    <scope>NUCLEOTIDE SEQUENCE [LARGE SCALE GENOMIC DNA]</scope>
</reference>
<name>A0A0N7L7E3_PLAHL</name>
<organism evidence="1 2">
    <name type="scientific">Plasmopara halstedii</name>
    <name type="common">Downy mildew of sunflower</name>
    <dbReference type="NCBI Taxonomy" id="4781"/>
    <lineage>
        <taxon>Eukaryota</taxon>
        <taxon>Sar</taxon>
        <taxon>Stramenopiles</taxon>
        <taxon>Oomycota</taxon>
        <taxon>Peronosporomycetes</taxon>
        <taxon>Peronosporales</taxon>
        <taxon>Peronosporaceae</taxon>
        <taxon>Plasmopara</taxon>
    </lineage>
</organism>
<accession>A0A0N7L7E3</accession>
<dbReference type="Proteomes" id="UP000054928">
    <property type="component" value="Unassembled WGS sequence"/>
</dbReference>
<keyword evidence="2" id="KW-1185">Reference proteome</keyword>
<evidence type="ECO:0000313" key="1">
    <source>
        <dbReference type="EMBL" id="CEG46835.1"/>
    </source>
</evidence>
<dbReference type="EMBL" id="CCYD01002371">
    <property type="protein sequence ID" value="CEG46835.1"/>
    <property type="molecule type" value="Genomic_DNA"/>
</dbReference>
<proteinExistence type="predicted"/>
<protein>
    <submittedName>
        <fullName evidence="1">Uncharacterized protein</fullName>
    </submittedName>
</protein>